<accession>Q570R1</accession>
<protein>
    <submittedName>
        <fullName evidence="1">Uncharacterized protein</fullName>
    </submittedName>
</protein>
<proteinExistence type="evidence at transcript level"/>
<name>Q570R1_ARATH</name>
<sequence>MFLNSLIGVPSTVKMILCGFQRIV</sequence>
<organism evidence="1">
    <name type="scientific">Arabidopsis thaliana</name>
    <name type="common">Mouse-ear cress</name>
    <dbReference type="NCBI Taxonomy" id="3702"/>
    <lineage>
        <taxon>Eukaryota</taxon>
        <taxon>Viridiplantae</taxon>
        <taxon>Streptophyta</taxon>
        <taxon>Embryophyta</taxon>
        <taxon>Tracheophyta</taxon>
        <taxon>Spermatophyta</taxon>
        <taxon>Magnoliopsida</taxon>
        <taxon>eudicotyledons</taxon>
        <taxon>Gunneridae</taxon>
        <taxon>Pentapetalae</taxon>
        <taxon>rosids</taxon>
        <taxon>malvids</taxon>
        <taxon>Brassicales</taxon>
        <taxon>Brassicaceae</taxon>
        <taxon>Camelineae</taxon>
        <taxon>Arabidopsis</taxon>
    </lineage>
</organism>
<dbReference type="EMBL" id="AK220646">
    <property type="protein sequence ID" value="BAD95128.1"/>
    <property type="molecule type" value="mRNA"/>
</dbReference>
<reference evidence="1" key="1">
    <citation type="submission" date="2005-03" db="EMBL/GenBank/DDBJ databases">
        <title>Large-scale analysis of RIKEN Arabidopsis full-length (RAFL) cDNAs.</title>
        <authorList>
            <person name="Totoki Y."/>
            <person name="Seki M."/>
            <person name="Ishida J."/>
            <person name="Nakajima M."/>
            <person name="Enju A."/>
            <person name="Kamiya A."/>
            <person name="Narusaka M."/>
            <person name="Shin-i T."/>
            <person name="Nakagawa M."/>
            <person name="Sakamoto N."/>
            <person name="Oishi K."/>
            <person name="Kohara Y."/>
            <person name="Kobayashi M."/>
            <person name="Toyoda A."/>
            <person name="Sakaki Y."/>
            <person name="Sakurai T."/>
            <person name="Iida K."/>
            <person name="Akiyama K."/>
            <person name="Satou M."/>
            <person name="Toyoda T."/>
            <person name="Konagaya A."/>
            <person name="Carninci P."/>
            <person name="Kawai J."/>
            <person name="Hayashizaki Y."/>
            <person name="Shinozaki K."/>
        </authorList>
    </citation>
    <scope>NUCLEOTIDE SEQUENCE</scope>
</reference>
<dbReference type="AlphaFoldDB" id="Q570R1"/>
<evidence type="ECO:0000313" key="1">
    <source>
        <dbReference type="EMBL" id="BAD95128.1"/>
    </source>
</evidence>